<reference evidence="3" key="1">
    <citation type="journal article" date="2017" name="Nature">
        <title>The sunflower genome provides insights into oil metabolism, flowering and Asterid evolution.</title>
        <authorList>
            <person name="Badouin H."/>
            <person name="Gouzy J."/>
            <person name="Grassa C.J."/>
            <person name="Murat F."/>
            <person name="Staton S.E."/>
            <person name="Cottret L."/>
            <person name="Lelandais-Briere C."/>
            <person name="Owens G.L."/>
            <person name="Carrere S."/>
            <person name="Mayjonade B."/>
            <person name="Legrand L."/>
            <person name="Gill N."/>
            <person name="Kane N.C."/>
            <person name="Bowers J.E."/>
            <person name="Hubner S."/>
            <person name="Bellec A."/>
            <person name="Berard A."/>
            <person name="Berges H."/>
            <person name="Blanchet N."/>
            <person name="Boniface M.C."/>
            <person name="Brunel D."/>
            <person name="Catrice O."/>
            <person name="Chaidir N."/>
            <person name="Claudel C."/>
            <person name="Donnadieu C."/>
            <person name="Faraut T."/>
            <person name="Fievet G."/>
            <person name="Helmstetter N."/>
            <person name="King M."/>
            <person name="Knapp S.J."/>
            <person name="Lai Z."/>
            <person name="Le Paslier M.C."/>
            <person name="Lippi Y."/>
            <person name="Lorenzon L."/>
            <person name="Mandel J.R."/>
            <person name="Marage G."/>
            <person name="Marchand G."/>
            <person name="Marquand E."/>
            <person name="Bret-Mestries E."/>
            <person name="Morien E."/>
            <person name="Nambeesan S."/>
            <person name="Nguyen T."/>
            <person name="Pegot-Espagnet P."/>
            <person name="Pouilly N."/>
            <person name="Raftis F."/>
            <person name="Sallet E."/>
            <person name="Schiex T."/>
            <person name="Thomas J."/>
            <person name="Vandecasteele C."/>
            <person name="Vares D."/>
            <person name="Vear F."/>
            <person name="Vautrin S."/>
            <person name="Crespi M."/>
            <person name="Mangin B."/>
            <person name="Burke J.M."/>
            <person name="Salse J."/>
            <person name="Munos S."/>
            <person name="Vincourt P."/>
            <person name="Rieseberg L.H."/>
            <person name="Langlade N.B."/>
        </authorList>
    </citation>
    <scope>NUCLEOTIDE SEQUENCE [LARGE SCALE GENOMIC DNA]</scope>
    <source>
        <strain evidence="3">cv. SF193</strain>
    </source>
</reference>
<proteinExistence type="predicted"/>
<dbReference type="InParanoid" id="A0A251VI97"/>
<evidence type="ECO:0000256" key="1">
    <source>
        <dbReference type="SAM" id="SignalP"/>
    </source>
</evidence>
<organism evidence="2 3">
    <name type="scientific">Helianthus annuus</name>
    <name type="common">Common sunflower</name>
    <dbReference type="NCBI Taxonomy" id="4232"/>
    <lineage>
        <taxon>Eukaryota</taxon>
        <taxon>Viridiplantae</taxon>
        <taxon>Streptophyta</taxon>
        <taxon>Embryophyta</taxon>
        <taxon>Tracheophyta</taxon>
        <taxon>Spermatophyta</taxon>
        <taxon>Magnoliopsida</taxon>
        <taxon>eudicotyledons</taxon>
        <taxon>Gunneridae</taxon>
        <taxon>Pentapetalae</taxon>
        <taxon>asterids</taxon>
        <taxon>campanulids</taxon>
        <taxon>Asterales</taxon>
        <taxon>Asteraceae</taxon>
        <taxon>Asteroideae</taxon>
        <taxon>Heliantheae alliance</taxon>
        <taxon>Heliantheae</taxon>
        <taxon>Helianthus</taxon>
    </lineage>
</organism>
<gene>
    <name evidence="2" type="ORF">HannXRQ_Chr02g0050201</name>
</gene>
<dbReference type="AlphaFoldDB" id="A0A251VI97"/>
<dbReference type="Proteomes" id="UP000215914">
    <property type="component" value="Chromosome 2"/>
</dbReference>
<keyword evidence="3" id="KW-1185">Reference proteome</keyword>
<protein>
    <submittedName>
        <fullName evidence="2">Uncharacterized protein</fullName>
    </submittedName>
</protein>
<accession>A0A251VI97</accession>
<evidence type="ECO:0000313" key="2">
    <source>
        <dbReference type="EMBL" id="OTG34836.1"/>
    </source>
</evidence>
<dbReference type="EMBL" id="CM007891">
    <property type="protein sequence ID" value="OTG34836.1"/>
    <property type="molecule type" value="Genomic_DNA"/>
</dbReference>
<name>A0A251VI97_HELAN</name>
<feature type="chain" id="PRO_5012693572" evidence="1">
    <location>
        <begin position="23"/>
        <end position="52"/>
    </location>
</feature>
<evidence type="ECO:0000313" key="3">
    <source>
        <dbReference type="Proteomes" id="UP000215914"/>
    </source>
</evidence>
<sequence length="52" mass="5975">MSFSIGGICIWPSWLMWQFSLGGKLHFGSQYTNKITLDTGSDYIRFGYMGFQ</sequence>
<keyword evidence="1" id="KW-0732">Signal</keyword>
<feature type="signal peptide" evidence="1">
    <location>
        <begin position="1"/>
        <end position="22"/>
    </location>
</feature>